<evidence type="ECO:0000313" key="2">
    <source>
        <dbReference type="EMBL" id="RAM37700.1"/>
    </source>
</evidence>
<keyword evidence="1" id="KW-1133">Transmembrane helix</keyword>
<proteinExistence type="predicted"/>
<keyword evidence="1" id="KW-0472">Membrane</keyword>
<keyword evidence="1" id="KW-0812">Transmembrane</keyword>
<accession>A0A328HKF3</accession>
<organism evidence="2 3">
    <name type="scientific">Arthrobacter globiformis</name>
    <dbReference type="NCBI Taxonomy" id="1665"/>
    <lineage>
        <taxon>Bacteria</taxon>
        <taxon>Bacillati</taxon>
        <taxon>Actinomycetota</taxon>
        <taxon>Actinomycetes</taxon>
        <taxon>Micrococcales</taxon>
        <taxon>Micrococcaceae</taxon>
        <taxon>Arthrobacter</taxon>
    </lineage>
</organism>
<protein>
    <submittedName>
        <fullName evidence="2">Uncharacterized protein</fullName>
    </submittedName>
</protein>
<gene>
    <name evidence="2" type="ORF">DBZ45_08860</name>
</gene>
<evidence type="ECO:0000256" key="1">
    <source>
        <dbReference type="SAM" id="Phobius"/>
    </source>
</evidence>
<feature type="transmembrane region" description="Helical" evidence="1">
    <location>
        <begin position="13"/>
        <end position="31"/>
    </location>
</feature>
<evidence type="ECO:0000313" key="3">
    <source>
        <dbReference type="Proteomes" id="UP000249166"/>
    </source>
</evidence>
<name>A0A328HKF3_ARTGO</name>
<reference evidence="2 3" key="1">
    <citation type="submission" date="2018-04" db="EMBL/GenBank/DDBJ databases">
        <title>Bacteria isolated from cave deposits of Manipur.</title>
        <authorList>
            <person name="Sahoo D."/>
            <person name="Sarangthem I."/>
            <person name="Nandeibam J."/>
        </authorList>
    </citation>
    <scope>NUCLEOTIDE SEQUENCE [LARGE SCALE GENOMIC DNA]</scope>
    <source>
        <strain evidence="3">mrc11</strain>
    </source>
</reference>
<sequence length="223" mass="25166">MDGFLNFMTGAEAPWWSALLGIIAGGLLTYFTTRRTMKAQAAIDRTKAQDEREHKDEEQWRLTATSHVADLIAANFRYLEYVTVTRREINSKYPRDQRTLGNRDYTKDLADALSAKGLSHTSEMQRIYSMIVISTGGAVAQAARNLILRDHDHVPELTDEEYTRTREEASVASSILMLVAQQRLSKKQEGDDPQVAHLIRTAKSVDLSQVDKHGYLKDHSANT</sequence>
<comment type="caution">
    <text evidence="2">The sequence shown here is derived from an EMBL/GenBank/DDBJ whole genome shotgun (WGS) entry which is preliminary data.</text>
</comment>
<dbReference type="Proteomes" id="UP000249166">
    <property type="component" value="Unassembled WGS sequence"/>
</dbReference>
<dbReference type="RefSeq" id="WP_111903550.1">
    <property type="nucleotide sequence ID" value="NZ_QLNP01000067.1"/>
</dbReference>
<dbReference type="EMBL" id="QLNP01000067">
    <property type="protein sequence ID" value="RAM37700.1"/>
    <property type="molecule type" value="Genomic_DNA"/>
</dbReference>
<dbReference type="AlphaFoldDB" id="A0A328HKF3"/>